<proteinExistence type="predicted"/>
<dbReference type="PANTHER" id="PTHR43762">
    <property type="entry name" value="L-GULONOLACTONE OXIDASE"/>
    <property type="match status" value="1"/>
</dbReference>
<evidence type="ECO:0000259" key="2">
    <source>
        <dbReference type="PROSITE" id="PS51387"/>
    </source>
</evidence>
<evidence type="ECO:0000313" key="4">
    <source>
        <dbReference type="Proteomes" id="UP000321386"/>
    </source>
</evidence>
<dbReference type="Gene3D" id="3.30.70.2520">
    <property type="match status" value="1"/>
</dbReference>
<dbReference type="InterPro" id="IPR016169">
    <property type="entry name" value="FAD-bd_PCMH_sub2"/>
</dbReference>
<accession>A0A510UTP6</accession>
<dbReference type="EMBL" id="BJUA01000007">
    <property type="protein sequence ID" value="GEK18063.1"/>
    <property type="molecule type" value="Genomic_DNA"/>
</dbReference>
<dbReference type="InterPro" id="IPR016171">
    <property type="entry name" value="Vanillyl_alc_oxidase_C-sub2"/>
</dbReference>
<evidence type="ECO:0000313" key="3">
    <source>
        <dbReference type="EMBL" id="GEK18063.1"/>
    </source>
</evidence>
<dbReference type="RefSeq" id="WP_146806302.1">
    <property type="nucleotide sequence ID" value="NZ_BJUA01000007.1"/>
</dbReference>
<sequence length="427" mass="45862">MTLTTWAGSHTFRGGPLEHPTSVEEVARVVAAARHVRAIGSRHSFHDLADGPGTLVALDRLQVPLAIRDDEGPGTLGATVTVGAGVRYGELARDLHAAGWALHTMASLPHIAVAGTVATATHGSGDSAVNLAAAVRGLEVVGAGGEVRRLGPDDDELAGSVVALGMLGVVTRVTLAVEPTYDVAQEVWLDLPWDIALDRFDELMGSAYSVSLFTDWRGDAVGQVWRKHRVLDAATWSLPDADTELAGARPAPGPVHPVPGVDPAACTQQGGVPGPWHERLPHFRLEFTPSAGAELQTEYLVPRARAVEAITAVRGLREQVAALLQISEIRTVAGDDLWLSTAHGGPHVALHFTWKPWRAEVEAVLPVLEDALAPFQARPHWGKLFADRDHRLAELYPRWDDARALVARRDPGGVFANDFVRRYGLRD</sequence>
<dbReference type="InterPro" id="IPR016167">
    <property type="entry name" value="FAD-bd_PCMH_sub1"/>
</dbReference>
<dbReference type="Gene3D" id="1.10.45.10">
    <property type="entry name" value="Vanillyl-alcohol Oxidase, Chain A, domain 4"/>
    <property type="match status" value="1"/>
</dbReference>
<reference evidence="3 4" key="1">
    <citation type="submission" date="2019-07" db="EMBL/GenBank/DDBJ databases">
        <title>Whole genome shotgun sequence of Cellulomonas persica NBRC 101101.</title>
        <authorList>
            <person name="Hosoyama A."/>
            <person name="Uohara A."/>
            <person name="Ohji S."/>
            <person name="Ichikawa N."/>
        </authorList>
    </citation>
    <scope>NUCLEOTIDE SEQUENCE [LARGE SCALE GENOMIC DNA]</scope>
    <source>
        <strain evidence="3 4">NBRC 101101</strain>
    </source>
</reference>
<dbReference type="GO" id="GO:0016020">
    <property type="term" value="C:membrane"/>
    <property type="evidence" value="ECO:0007669"/>
    <property type="project" value="InterPro"/>
</dbReference>
<dbReference type="InterPro" id="IPR007173">
    <property type="entry name" value="ALO_C"/>
</dbReference>
<dbReference type="AlphaFoldDB" id="A0A510UTP6"/>
<dbReference type="InterPro" id="IPR036318">
    <property type="entry name" value="FAD-bd_PCMH-like_sf"/>
</dbReference>
<dbReference type="InterPro" id="IPR010031">
    <property type="entry name" value="FAD_lactone_oxidase-like"/>
</dbReference>
<dbReference type="Pfam" id="PF04030">
    <property type="entry name" value="ALO"/>
    <property type="match status" value="1"/>
</dbReference>
<dbReference type="Gene3D" id="3.30.70.2530">
    <property type="match status" value="1"/>
</dbReference>
<organism evidence="3 4">
    <name type="scientific">Cellulomonas persica</name>
    <dbReference type="NCBI Taxonomy" id="76861"/>
    <lineage>
        <taxon>Bacteria</taxon>
        <taxon>Bacillati</taxon>
        <taxon>Actinomycetota</taxon>
        <taxon>Actinomycetes</taxon>
        <taxon>Micrococcales</taxon>
        <taxon>Cellulomonadaceae</taxon>
        <taxon>Cellulomonas</taxon>
    </lineage>
</organism>
<dbReference type="GO" id="GO:0071949">
    <property type="term" value="F:FAD binding"/>
    <property type="evidence" value="ECO:0007669"/>
    <property type="project" value="InterPro"/>
</dbReference>
<dbReference type="GO" id="GO:0080049">
    <property type="term" value="F:L-gulono-1,4-lactone dehydrogenase activity"/>
    <property type="evidence" value="ECO:0007669"/>
    <property type="project" value="TreeGrafter"/>
</dbReference>
<dbReference type="Proteomes" id="UP000321386">
    <property type="component" value="Unassembled WGS sequence"/>
</dbReference>
<keyword evidence="4" id="KW-1185">Reference proteome</keyword>
<dbReference type="Pfam" id="PF01565">
    <property type="entry name" value="FAD_binding_4"/>
    <property type="match status" value="1"/>
</dbReference>
<keyword evidence="1" id="KW-0560">Oxidoreductase</keyword>
<comment type="caution">
    <text evidence="3">The sequence shown here is derived from an EMBL/GenBank/DDBJ whole genome shotgun (WGS) entry which is preliminary data.</text>
</comment>
<dbReference type="InterPro" id="IPR016166">
    <property type="entry name" value="FAD-bd_PCMH"/>
</dbReference>
<dbReference type="Gene3D" id="3.30.465.10">
    <property type="match status" value="1"/>
</dbReference>
<gene>
    <name evidence="3" type="ORF">CPE01_17960</name>
</gene>
<dbReference type="Gene3D" id="3.30.43.10">
    <property type="entry name" value="Uridine Diphospho-n-acetylenolpyruvylglucosamine Reductase, domain 2"/>
    <property type="match status" value="1"/>
</dbReference>
<name>A0A510UTP6_9CELL</name>
<dbReference type="SUPFAM" id="SSF56176">
    <property type="entry name" value="FAD-binding/transporter-associated domain-like"/>
    <property type="match status" value="1"/>
</dbReference>
<evidence type="ECO:0000256" key="1">
    <source>
        <dbReference type="ARBA" id="ARBA00023002"/>
    </source>
</evidence>
<dbReference type="InterPro" id="IPR006094">
    <property type="entry name" value="Oxid_FAD_bind_N"/>
</dbReference>
<protein>
    <submittedName>
        <fullName evidence="3">Xylitol oxidase</fullName>
    </submittedName>
</protein>
<dbReference type="GO" id="GO:0003885">
    <property type="term" value="F:D-arabinono-1,4-lactone oxidase activity"/>
    <property type="evidence" value="ECO:0007669"/>
    <property type="project" value="InterPro"/>
</dbReference>
<dbReference type="PANTHER" id="PTHR43762:SF1">
    <property type="entry name" value="D-ARABINONO-1,4-LACTONE OXIDASE"/>
    <property type="match status" value="1"/>
</dbReference>
<dbReference type="PROSITE" id="PS51387">
    <property type="entry name" value="FAD_PCMH"/>
    <property type="match status" value="1"/>
</dbReference>
<feature type="domain" description="FAD-binding PCMH-type" evidence="2">
    <location>
        <begin position="7"/>
        <end position="180"/>
    </location>
</feature>
<dbReference type="OrthoDB" id="9800184at2"/>